<dbReference type="EMBL" id="MU853234">
    <property type="protein sequence ID" value="KAK4121178.1"/>
    <property type="molecule type" value="Genomic_DNA"/>
</dbReference>
<evidence type="ECO:0000313" key="2">
    <source>
        <dbReference type="EMBL" id="KAK4121178.1"/>
    </source>
</evidence>
<sequence length="265" mass="29420">MRMADGHCFVRGAGLRSPPLDHSPSPRHAHATLCHGNKRDPDTQYLSQPDLPHVDGSCPRVRAASSCQPPTTDWGCRVTVGFRPCRLETGARCLCDLAHMCIVRPLIVPRTPSLPFCDMSSLMGSRSKDLWCHWTLTLSFSCLQQMRMPITSNCALLSVGGHGLGHRVGSTCGRSVVFRTRVCQPVLHRQLPRSFLSVSMAQRLSISSVPELISRVESQWIRHPRLAAATKTRVQVGLRCVIDIHIRRARWRLPTGRQATAVHGC</sequence>
<reference evidence="2" key="2">
    <citation type="submission" date="2023-05" db="EMBL/GenBank/DDBJ databases">
        <authorList>
            <consortium name="Lawrence Berkeley National Laboratory"/>
            <person name="Steindorff A."/>
            <person name="Hensen N."/>
            <person name="Bonometti L."/>
            <person name="Westerberg I."/>
            <person name="Brannstrom I.O."/>
            <person name="Guillou S."/>
            <person name="Cros-Aarteil S."/>
            <person name="Calhoun S."/>
            <person name="Haridas S."/>
            <person name="Kuo A."/>
            <person name="Mondo S."/>
            <person name="Pangilinan J."/>
            <person name="Riley R."/>
            <person name="Labutti K."/>
            <person name="Andreopoulos B."/>
            <person name="Lipzen A."/>
            <person name="Chen C."/>
            <person name="Yanf M."/>
            <person name="Daum C."/>
            <person name="Ng V."/>
            <person name="Clum A."/>
            <person name="Ohm R."/>
            <person name="Martin F."/>
            <person name="Silar P."/>
            <person name="Natvig D."/>
            <person name="Lalanne C."/>
            <person name="Gautier V."/>
            <person name="Ament-Velasquez S.L."/>
            <person name="Kruys A."/>
            <person name="Hutchinson M.I."/>
            <person name="Powell A.J."/>
            <person name="Barry K."/>
            <person name="Miller A.N."/>
            <person name="Grigoriev I.V."/>
            <person name="Debuchy R."/>
            <person name="Gladieux P."/>
            <person name="Thoren M.H."/>
            <person name="Johannesson H."/>
        </authorList>
    </citation>
    <scope>NUCLEOTIDE SEQUENCE</scope>
    <source>
        <strain evidence="2">CBS 731.68</strain>
    </source>
</reference>
<feature type="region of interest" description="Disordered" evidence="1">
    <location>
        <begin position="15"/>
        <end position="34"/>
    </location>
</feature>
<keyword evidence="3" id="KW-1185">Reference proteome</keyword>
<evidence type="ECO:0000256" key="1">
    <source>
        <dbReference type="SAM" id="MobiDB-lite"/>
    </source>
</evidence>
<organism evidence="2 3">
    <name type="scientific">Parathielavia appendiculata</name>
    <dbReference type="NCBI Taxonomy" id="2587402"/>
    <lineage>
        <taxon>Eukaryota</taxon>
        <taxon>Fungi</taxon>
        <taxon>Dikarya</taxon>
        <taxon>Ascomycota</taxon>
        <taxon>Pezizomycotina</taxon>
        <taxon>Sordariomycetes</taxon>
        <taxon>Sordariomycetidae</taxon>
        <taxon>Sordariales</taxon>
        <taxon>Chaetomiaceae</taxon>
        <taxon>Parathielavia</taxon>
    </lineage>
</organism>
<dbReference type="AlphaFoldDB" id="A0AAN6Z193"/>
<dbReference type="GeneID" id="87822578"/>
<comment type="caution">
    <text evidence="2">The sequence shown here is derived from an EMBL/GenBank/DDBJ whole genome shotgun (WGS) entry which is preliminary data.</text>
</comment>
<evidence type="ECO:0000313" key="3">
    <source>
        <dbReference type="Proteomes" id="UP001302602"/>
    </source>
</evidence>
<reference evidence="2" key="1">
    <citation type="journal article" date="2023" name="Mol. Phylogenet. Evol.">
        <title>Genome-scale phylogeny and comparative genomics of the fungal order Sordariales.</title>
        <authorList>
            <person name="Hensen N."/>
            <person name="Bonometti L."/>
            <person name="Westerberg I."/>
            <person name="Brannstrom I.O."/>
            <person name="Guillou S."/>
            <person name="Cros-Aarteil S."/>
            <person name="Calhoun S."/>
            <person name="Haridas S."/>
            <person name="Kuo A."/>
            <person name="Mondo S."/>
            <person name="Pangilinan J."/>
            <person name="Riley R."/>
            <person name="LaButti K."/>
            <person name="Andreopoulos B."/>
            <person name="Lipzen A."/>
            <person name="Chen C."/>
            <person name="Yan M."/>
            <person name="Daum C."/>
            <person name="Ng V."/>
            <person name="Clum A."/>
            <person name="Steindorff A."/>
            <person name="Ohm R.A."/>
            <person name="Martin F."/>
            <person name="Silar P."/>
            <person name="Natvig D.O."/>
            <person name="Lalanne C."/>
            <person name="Gautier V."/>
            <person name="Ament-Velasquez S.L."/>
            <person name="Kruys A."/>
            <person name="Hutchinson M.I."/>
            <person name="Powell A.J."/>
            <person name="Barry K."/>
            <person name="Miller A.N."/>
            <person name="Grigoriev I.V."/>
            <person name="Debuchy R."/>
            <person name="Gladieux P."/>
            <person name="Hiltunen Thoren M."/>
            <person name="Johannesson H."/>
        </authorList>
    </citation>
    <scope>NUCLEOTIDE SEQUENCE</scope>
    <source>
        <strain evidence="2">CBS 731.68</strain>
    </source>
</reference>
<dbReference type="Proteomes" id="UP001302602">
    <property type="component" value="Unassembled WGS sequence"/>
</dbReference>
<name>A0AAN6Z193_9PEZI</name>
<gene>
    <name evidence="2" type="ORF">N657DRAFT_119606</name>
</gene>
<protein>
    <submittedName>
        <fullName evidence="2">Uncharacterized protein</fullName>
    </submittedName>
</protein>
<proteinExistence type="predicted"/>
<accession>A0AAN6Z193</accession>
<dbReference type="RefSeq" id="XP_062644949.1">
    <property type="nucleotide sequence ID" value="XM_062785812.1"/>
</dbReference>